<accession>R7U568</accession>
<dbReference type="OrthoDB" id="3021454at2759"/>
<protein>
    <submittedName>
        <fullName evidence="1 2">Uncharacterized protein</fullName>
    </submittedName>
</protein>
<organism evidence="1">
    <name type="scientific">Capitella teleta</name>
    <name type="common">Polychaete worm</name>
    <dbReference type="NCBI Taxonomy" id="283909"/>
    <lineage>
        <taxon>Eukaryota</taxon>
        <taxon>Metazoa</taxon>
        <taxon>Spiralia</taxon>
        <taxon>Lophotrochozoa</taxon>
        <taxon>Annelida</taxon>
        <taxon>Polychaeta</taxon>
        <taxon>Sedentaria</taxon>
        <taxon>Scolecida</taxon>
        <taxon>Capitellidae</taxon>
        <taxon>Capitella</taxon>
    </lineage>
</organism>
<dbReference type="EnsemblMetazoa" id="CapteT202515">
    <property type="protein sequence ID" value="CapteP202515"/>
    <property type="gene ID" value="CapteG202515"/>
</dbReference>
<reference evidence="1 3" key="2">
    <citation type="journal article" date="2013" name="Nature">
        <title>Insights into bilaterian evolution from three spiralian genomes.</title>
        <authorList>
            <person name="Simakov O."/>
            <person name="Marletaz F."/>
            <person name="Cho S.J."/>
            <person name="Edsinger-Gonzales E."/>
            <person name="Havlak P."/>
            <person name="Hellsten U."/>
            <person name="Kuo D.H."/>
            <person name="Larsson T."/>
            <person name="Lv J."/>
            <person name="Arendt D."/>
            <person name="Savage R."/>
            <person name="Osoegawa K."/>
            <person name="de Jong P."/>
            <person name="Grimwood J."/>
            <person name="Chapman J.A."/>
            <person name="Shapiro H."/>
            <person name="Aerts A."/>
            <person name="Otillar R.P."/>
            <person name="Terry A.Y."/>
            <person name="Boore J.L."/>
            <person name="Grigoriev I.V."/>
            <person name="Lindberg D.R."/>
            <person name="Seaver E.C."/>
            <person name="Weisblat D.A."/>
            <person name="Putnam N.H."/>
            <person name="Rokhsar D.S."/>
        </authorList>
    </citation>
    <scope>NUCLEOTIDE SEQUENCE</scope>
    <source>
        <strain evidence="1 3">I ESC-2004</strain>
    </source>
</reference>
<name>R7U568_CAPTE</name>
<evidence type="ECO:0000313" key="2">
    <source>
        <dbReference type="EnsemblMetazoa" id="CapteP202515"/>
    </source>
</evidence>
<keyword evidence="3" id="KW-1185">Reference proteome</keyword>
<dbReference type="EMBL" id="AMQN01009358">
    <property type="status" value="NOT_ANNOTATED_CDS"/>
    <property type="molecule type" value="Genomic_DNA"/>
</dbReference>
<dbReference type="EMBL" id="KB305236">
    <property type="protein sequence ID" value="ELU01271.1"/>
    <property type="molecule type" value="Genomic_DNA"/>
</dbReference>
<gene>
    <name evidence="1" type="ORF">CAPTEDRAFT_202515</name>
</gene>
<sequence length="214" mass="24815">MVINKTDVDHQPIIDGSLEINNCDTYNYLGSIFSQSSKFNTSIKAQCHAELTHAVKFKSSIRKNSDLPFAVEMKMIKTTQKKCLKKLAQEREGMVNDSFMHALSRYDGTPCGQYVTTIGTYNPGEEKRILHNRIHRSERTKYRTYVKINPDLTLHAMNTDRAVKEHERIAVVKSHNLAMKKGRWTRRPREERLCQCGEIQDEIHIISRCTMTRK</sequence>
<reference evidence="2" key="3">
    <citation type="submission" date="2015-06" db="UniProtKB">
        <authorList>
            <consortium name="EnsemblMetazoa"/>
        </authorList>
    </citation>
    <scope>IDENTIFICATION</scope>
</reference>
<dbReference type="AlphaFoldDB" id="R7U568"/>
<evidence type="ECO:0000313" key="3">
    <source>
        <dbReference type="Proteomes" id="UP000014760"/>
    </source>
</evidence>
<proteinExistence type="predicted"/>
<dbReference type="HOGENOM" id="CLU_071397_0_0_1"/>
<reference evidence="3" key="1">
    <citation type="submission" date="2012-12" db="EMBL/GenBank/DDBJ databases">
        <authorList>
            <person name="Hellsten U."/>
            <person name="Grimwood J."/>
            <person name="Chapman J.A."/>
            <person name="Shapiro H."/>
            <person name="Aerts A."/>
            <person name="Otillar R.P."/>
            <person name="Terry A.Y."/>
            <person name="Boore J.L."/>
            <person name="Simakov O."/>
            <person name="Marletaz F."/>
            <person name="Cho S.-J."/>
            <person name="Edsinger-Gonzales E."/>
            <person name="Havlak P."/>
            <person name="Kuo D.-H."/>
            <person name="Larsson T."/>
            <person name="Lv J."/>
            <person name="Arendt D."/>
            <person name="Savage R."/>
            <person name="Osoegawa K."/>
            <person name="de Jong P."/>
            <person name="Lindberg D.R."/>
            <person name="Seaver E.C."/>
            <person name="Weisblat D.A."/>
            <person name="Putnam N.H."/>
            <person name="Grigoriev I.V."/>
            <person name="Rokhsar D.S."/>
        </authorList>
    </citation>
    <scope>NUCLEOTIDE SEQUENCE</scope>
    <source>
        <strain evidence="3">I ESC-2004</strain>
    </source>
</reference>
<evidence type="ECO:0000313" key="1">
    <source>
        <dbReference type="EMBL" id="ELU01271.1"/>
    </source>
</evidence>
<dbReference type="Proteomes" id="UP000014760">
    <property type="component" value="Unassembled WGS sequence"/>
</dbReference>